<dbReference type="GO" id="GO:0006529">
    <property type="term" value="P:asparagine biosynthetic process"/>
    <property type="evidence" value="ECO:0007669"/>
    <property type="project" value="UniProtKB-KW"/>
</dbReference>
<dbReference type="PROSITE" id="PS51278">
    <property type="entry name" value="GATASE_TYPE_2"/>
    <property type="match status" value="1"/>
</dbReference>
<dbReference type="InterPro" id="IPR017932">
    <property type="entry name" value="GATase_2_dom"/>
</dbReference>
<keyword evidence="4 9" id="KW-0547">Nucleotide-binding</keyword>
<comment type="pathway">
    <text evidence="1">Amino-acid biosynthesis; L-asparagine biosynthesis; L-asparagine from L-aspartate (L-Gln route): step 1/1.</text>
</comment>
<dbReference type="InterPro" id="IPR001962">
    <property type="entry name" value="Asn_synthase"/>
</dbReference>
<proteinExistence type="inferred from homology"/>
<dbReference type="OrthoDB" id="9763290at2"/>
<evidence type="ECO:0000256" key="9">
    <source>
        <dbReference type="PIRSR" id="PIRSR001589-2"/>
    </source>
</evidence>
<dbReference type="KEGG" id="azz:DEW08_19775"/>
<evidence type="ECO:0000256" key="4">
    <source>
        <dbReference type="ARBA" id="ARBA00022741"/>
    </source>
</evidence>
<dbReference type="GO" id="GO:0004066">
    <property type="term" value="F:asparagine synthase (glutamine-hydrolyzing) activity"/>
    <property type="evidence" value="ECO:0007669"/>
    <property type="project" value="UniProtKB-EC"/>
</dbReference>
<evidence type="ECO:0000256" key="6">
    <source>
        <dbReference type="ARBA" id="ARBA00022962"/>
    </source>
</evidence>
<feature type="active site" description="For GATase activity" evidence="8">
    <location>
        <position position="2"/>
    </location>
</feature>
<keyword evidence="8" id="KW-0028">Amino-acid biosynthesis</keyword>
<dbReference type="Proteomes" id="UP000245629">
    <property type="component" value="Chromosome 3"/>
</dbReference>
<keyword evidence="13" id="KW-1185">Reference proteome</keyword>
<keyword evidence="5 9" id="KW-0067">ATP-binding</keyword>
<protein>
    <recommendedName>
        <fullName evidence="3">asparagine synthase (glutamine-hydrolyzing)</fullName>
        <ecNumber evidence="3">6.3.5.4</ecNumber>
    </recommendedName>
</protein>
<dbReference type="GO" id="GO:0005524">
    <property type="term" value="F:ATP binding"/>
    <property type="evidence" value="ECO:0007669"/>
    <property type="project" value="UniProtKB-KW"/>
</dbReference>
<evidence type="ECO:0000256" key="1">
    <source>
        <dbReference type="ARBA" id="ARBA00005187"/>
    </source>
</evidence>
<evidence type="ECO:0000256" key="7">
    <source>
        <dbReference type="ARBA" id="ARBA00048741"/>
    </source>
</evidence>
<keyword evidence="8" id="KW-0061">Asparagine biosynthesis</keyword>
<dbReference type="InterPro" id="IPR033738">
    <property type="entry name" value="AsnB_N"/>
</dbReference>
<dbReference type="SUPFAM" id="SSF52402">
    <property type="entry name" value="Adenine nucleotide alpha hydrolases-like"/>
    <property type="match status" value="1"/>
</dbReference>
<dbReference type="EC" id="6.3.5.4" evidence="3"/>
<feature type="binding site" evidence="9">
    <location>
        <begin position="366"/>
        <end position="367"/>
    </location>
    <ligand>
        <name>ATP</name>
        <dbReference type="ChEBI" id="CHEBI:30616"/>
    </ligand>
</feature>
<dbReference type="Pfam" id="PF13537">
    <property type="entry name" value="GATase_7"/>
    <property type="match status" value="1"/>
</dbReference>
<feature type="domain" description="Glutamine amidotransferase type-2" evidence="11">
    <location>
        <begin position="2"/>
        <end position="213"/>
    </location>
</feature>
<dbReference type="Pfam" id="PF00733">
    <property type="entry name" value="Asn_synthase"/>
    <property type="match status" value="1"/>
</dbReference>
<name>A0A2S2CV05_9PROT</name>
<dbReference type="PANTHER" id="PTHR43284:SF1">
    <property type="entry name" value="ASPARAGINE SYNTHETASE"/>
    <property type="match status" value="1"/>
</dbReference>
<dbReference type="SUPFAM" id="SSF56235">
    <property type="entry name" value="N-terminal nucleophile aminohydrolases (Ntn hydrolases)"/>
    <property type="match status" value="1"/>
</dbReference>
<dbReference type="InterPro" id="IPR051786">
    <property type="entry name" value="ASN_synthetase/amidase"/>
</dbReference>
<dbReference type="PIRSF" id="PIRSF001589">
    <property type="entry name" value="Asn_synthetase_glu-h"/>
    <property type="match status" value="1"/>
</dbReference>
<dbReference type="GO" id="GO:0005829">
    <property type="term" value="C:cytosol"/>
    <property type="evidence" value="ECO:0007669"/>
    <property type="project" value="TreeGrafter"/>
</dbReference>
<dbReference type="Gene3D" id="3.60.20.10">
    <property type="entry name" value="Glutamine Phosphoribosylpyrophosphate, subunit 1, domain 1"/>
    <property type="match status" value="1"/>
</dbReference>
<sequence length="621" mass="69063">MCGICGVFRITGGEPVSRTVVEAMTRTILHRGPDDSGVALFDRAALGFRRLSIIDLDTGHQPLSNEDGTLWLVCNGEIYNYRALREELAAKGHRFRTRTDVEVLLHLYEEEGEAMLDRLNGQFAFAILDTRRDRLFLARDQFGVAPLFYTVAGGTFLFGSEVKAILAHPGVERRVDLTGLDQVIALPGLVSPRTMFAGIESLPPGHALTVDGDGVRSRRYWDLVYPAEASPADPRSEEEIREELTHRLREAVRRRLQADVPVGAYLSGGLDSSLVAALMRQCGAEAIETFSIAFADRLLDEREHQRLMARHLGSRHHEIELDDAGIEGRLRAVIRHCECPIKESYNTASLALSAAARAAGVPVVLSGEGADELFAGYIGYRYDAFRRARGPMVPPQGREAALRRALWGDETVFYEKHLADHESVRRGLYAPDIAAGFADFEFARFGLIDPAMLRGRHPLHQRAYLDLKLRLGDHLVGDHGDRMLLGNSVEGRFPFLDVEVADLAARMPPELKLNGFTEKYILKQAARLLLPQGIVEREKYAFAAPGSPQLLRAGVPWVEELLSPGTVRRHGYFDVGMVEALKARYREPDFTLAGANEEDLLMIVLTFGLFVEEFDMPRLGA</sequence>
<dbReference type="Gene3D" id="3.40.50.620">
    <property type="entry name" value="HUPs"/>
    <property type="match status" value="1"/>
</dbReference>
<comment type="catalytic activity">
    <reaction evidence="7">
        <text>L-aspartate + L-glutamine + ATP + H2O = L-asparagine + L-glutamate + AMP + diphosphate + H(+)</text>
        <dbReference type="Rhea" id="RHEA:12228"/>
        <dbReference type="ChEBI" id="CHEBI:15377"/>
        <dbReference type="ChEBI" id="CHEBI:15378"/>
        <dbReference type="ChEBI" id="CHEBI:29985"/>
        <dbReference type="ChEBI" id="CHEBI:29991"/>
        <dbReference type="ChEBI" id="CHEBI:30616"/>
        <dbReference type="ChEBI" id="CHEBI:33019"/>
        <dbReference type="ChEBI" id="CHEBI:58048"/>
        <dbReference type="ChEBI" id="CHEBI:58359"/>
        <dbReference type="ChEBI" id="CHEBI:456215"/>
        <dbReference type="EC" id="6.3.5.4"/>
    </reaction>
</comment>
<evidence type="ECO:0000313" key="13">
    <source>
        <dbReference type="Proteomes" id="UP000245629"/>
    </source>
</evidence>
<evidence type="ECO:0000313" key="12">
    <source>
        <dbReference type="EMBL" id="AWK88331.1"/>
    </source>
</evidence>
<feature type="binding site" evidence="9">
    <location>
        <position position="100"/>
    </location>
    <ligand>
        <name>L-glutamine</name>
        <dbReference type="ChEBI" id="CHEBI:58359"/>
    </ligand>
</feature>
<evidence type="ECO:0000256" key="2">
    <source>
        <dbReference type="ARBA" id="ARBA00005752"/>
    </source>
</evidence>
<evidence type="ECO:0000259" key="11">
    <source>
        <dbReference type="PROSITE" id="PS51278"/>
    </source>
</evidence>
<keyword evidence="6 8" id="KW-0315">Glutamine amidotransferase</keyword>
<dbReference type="InterPro" id="IPR006426">
    <property type="entry name" value="Asn_synth_AEB"/>
</dbReference>
<dbReference type="AlphaFoldDB" id="A0A2S2CV05"/>
<dbReference type="CDD" id="cd00712">
    <property type="entry name" value="AsnB"/>
    <property type="match status" value="1"/>
</dbReference>
<feature type="site" description="Important for beta-aspartyl-AMP intermediate formation" evidence="10">
    <location>
        <position position="368"/>
    </location>
</feature>
<dbReference type="CDD" id="cd01991">
    <property type="entry name" value="Asn_synthase_B_C"/>
    <property type="match status" value="1"/>
</dbReference>
<dbReference type="InterPro" id="IPR029055">
    <property type="entry name" value="Ntn_hydrolases_N"/>
</dbReference>
<reference evidence="13" key="1">
    <citation type="submission" date="2018-05" db="EMBL/GenBank/DDBJ databases">
        <title>Azospirillum thermophila sp. nov., a novel isolated from hot spring.</title>
        <authorList>
            <person name="Zhao Z."/>
        </authorList>
    </citation>
    <scope>NUCLEOTIDE SEQUENCE [LARGE SCALE GENOMIC DNA]</scope>
    <source>
        <strain evidence="13">CFH 70021</strain>
    </source>
</reference>
<dbReference type="EMBL" id="CP029354">
    <property type="protein sequence ID" value="AWK88331.1"/>
    <property type="molecule type" value="Genomic_DNA"/>
</dbReference>
<dbReference type="NCBIfam" id="TIGR01536">
    <property type="entry name" value="asn_synth_AEB"/>
    <property type="match status" value="1"/>
</dbReference>
<evidence type="ECO:0000256" key="3">
    <source>
        <dbReference type="ARBA" id="ARBA00012737"/>
    </source>
</evidence>
<organism evidence="12 13">
    <name type="scientific">Azospirillum thermophilum</name>
    <dbReference type="NCBI Taxonomy" id="2202148"/>
    <lineage>
        <taxon>Bacteria</taxon>
        <taxon>Pseudomonadati</taxon>
        <taxon>Pseudomonadota</taxon>
        <taxon>Alphaproteobacteria</taxon>
        <taxon>Rhodospirillales</taxon>
        <taxon>Azospirillaceae</taxon>
        <taxon>Azospirillum</taxon>
    </lineage>
</organism>
<gene>
    <name evidence="12" type="primary">asnB</name>
    <name evidence="12" type="ORF">DEW08_19775</name>
</gene>
<evidence type="ECO:0000256" key="8">
    <source>
        <dbReference type="PIRSR" id="PIRSR001589-1"/>
    </source>
</evidence>
<accession>A0A2S2CV05</accession>
<evidence type="ECO:0000256" key="10">
    <source>
        <dbReference type="PIRSR" id="PIRSR001589-3"/>
    </source>
</evidence>
<dbReference type="InterPro" id="IPR014729">
    <property type="entry name" value="Rossmann-like_a/b/a_fold"/>
</dbReference>
<comment type="similarity">
    <text evidence="2">Belongs to the asparagine synthetase family.</text>
</comment>
<dbReference type="RefSeq" id="WP_109330497.1">
    <property type="nucleotide sequence ID" value="NZ_CP029354.1"/>
</dbReference>
<dbReference type="PANTHER" id="PTHR43284">
    <property type="entry name" value="ASPARAGINE SYNTHETASE (GLUTAMINE-HYDROLYZING)"/>
    <property type="match status" value="1"/>
</dbReference>
<evidence type="ECO:0000256" key="5">
    <source>
        <dbReference type="ARBA" id="ARBA00022840"/>
    </source>
</evidence>
<feature type="binding site" evidence="9">
    <location>
        <position position="292"/>
    </location>
    <ligand>
        <name>ATP</name>
        <dbReference type="ChEBI" id="CHEBI:30616"/>
    </ligand>
</feature>